<dbReference type="OrthoDB" id="3699546at2"/>
<sequence>MPVARPNRAPLIALTALAALFAATTGLLTALYTSAAGERDEHVVSRAQRELALTGVAEQQEQVDQALADHRSRESALSGEHDLLTRCAEAAEAYFDLPPEQSPESSRLFRVMYDVCPLI</sequence>
<dbReference type="KEGG" id="ssyi:EKG83_37570"/>
<name>A0A5Q0H8S9_SACSY</name>
<dbReference type="AlphaFoldDB" id="A0A5Q0H8S9"/>
<accession>A0A5Q0H8S9</accession>
<dbReference type="Proteomes" id="UP000325787">
    <property type="component" value="Chromosome"/>
</dbReference>
<evidence type="ECO:0000313" key="1">
    <source>
        <dbReference type="EMBL" id="QFZ22374.1"/>
    </source>
</evidence>
<protein>
    <submittedName>
        <fullName evidence="1">Uncharacterized protein</fullName>
    </submittedName>
</protein>
<proteinExistence type="predicted"/>
<dbReference type="RefSeq" id="WP_033435285.1">
    <property type="nucleotide sequence ID" value="NZ_CP034550.1"/>
</dbReference>
<dbReference type="EMBL" id="CP034550">
    <property type="protein sequence ID" value="QFZ22374.1"/>
    <property type="molecule type" value="Genomic_DNA"/>
</dbReference>
<organism evidence="1 2">
    <name type="scientific">Saccharothrix syringae</name>
    <name type="common">Nocardiopsis syringae</name>
    <dbReference type="NCBI Taxonomy" id="103733"/>
    <lineage>
        <taxon>Bacteria</taxon>
        <taxon>Bacillati</taxon>
        <taxon>Actinomycetota</taxon>
        <taxon>Actinomycetes</taxon>
        <taxon>Pseudonocardiales</taxon>
        <taxon>Pseudonocardiaceae</taxon>
        <taxon>Saccharothrix</taxon>
    </lineage>
</organism>
<reference evidence="2" key="1">
    <citation type="journal article" date="2021" name="Curr. Microbiol.">
        <title>Complete genome of nocamycin-producing strain Saccharothrix syringae NRRL B-16468 reveals the biosynthetic potential for secondary metabolites.</title>
        <authorList>
            <person name="Mo X."/>
            <person name="Yang S."/>
        </authorList>
    </citation>
    <scope>NUCLEOTIDE SEQUENCE [LARGE SCALE GENOMIC DNA]</scope>
    <source>
        <strain evidence="2">ATCC 51364 / DSM 43886 / JCM 6844 / KCTC 9398 / NBRC 14523 / NRRL B-16468 / INA 2240</strain>
    </source>
</reference>
<gene>
    <name evidence="1" type="ORF">EKG83_37570</name>
</gene>
<keyword evidence="2" id="KW-1185">Reference proteome</keyword>
<evidence type="ECO:0000313" key="2">
    <source>
        <dbReference type="Proteomes" id="UP000325787"/>
    </source>
</evidence>